<dbReference type="FunFam" id="3.40.30.10:FF:000499">
    <property type="entry name" value="Glutathione S-transferase"/>
    <property type="match status" value="1"/>
</dbReference>
<dbReference type="Pfam" id="PF13410">
    <property type="entry name" value="GST_C_2"/>
    <property type="match status" value="1"/>
</dbReference>
<evidence type="ECO:0000313" key="4">
    <source>
        <dbReference type="Proteomes" id="UP000236333"/>
    </source>
</evidence>
<evidence type="ECO:0000313" key="3">
    <source>
        <dbReference type="EMBL" id="PNH11720.1"/>
    </source>
</evidence>
<keyword evidence="4" id="KW-1185">Reference proteome</keyword>
<dbReference type="PANTHER" id="PTHR32419:SF6">
    <property type="entry name" value="GLUTATHIONE S-TRANSFERASE OMEGA-LIKE 1-RELATED"/>
    <property type="match status" value="1"/>
</dbReference>
<reference evidence="3 4" key="1">
    <citation type="journal article" date="2017" name="Mol. Biol. Evol.">
        <title>The 4-celled Tetrabaena socialis nuclear genome reveals the essential components for genetic control of cell number at the origin of multicellularity in the volvocine lineage.</title>
        <authorList>
            <person name="Featherston J."/>
            <person name="Arakaki Y."/>
            <person name="Hanschen E.R."/>
            <person name="Ferris P.J."/>
            <person name="Michod R.E."/>
            <person name="Olson B.J.S.C."/>
            <person name="Nozaki H."/>
            <person name="Durand P.M."/>
        </authorList>
    </citation>
    <scope>NUCLEOTIDE SEQUENCE [LARGE SCALE GENOMIC DNA]</scope>
    <source>
        <strain evidence="3 4">NIES-571</strain>
    </source>
</reference>
<dbReference type="SUPFAM" id="SSF52833">
    <property type="entry name" value="Thioredoxin-like"/>
    <property type="match status" value="1"/>
</dbReference>
<sequence length="824" mass="89509">MYAGSSLASKKSWKAKTSEATLLDTALGLARQYALPLAVLGFLARRFLASRKKADKPKPDAAASKAADAVAPASTSARKPRREYKVKRDQEGPLLVGADDRETVEVQPHDDVMEAYDESEVEAAGAAAAGPGGSNEAMLKMLQQMGYKVVMPKDGSGQVFLVPPGAKGGPGGEEAIEEGDEEGYDEDEEAYEGEDGEEDDLNSPHQGPRDPATMATDAAKATVNKDVASGFRSFIEEGGRFAPEAQRARDGRLLLAPTATNGNLPALAPRRTAELEAGRYHLYVSLACPFACRCLAVLHMKGLDHVIGASNVHPTMQRTRPDDPKDEHVGWVFREPTDPPIPSATGHGSFGCEGCTPDTVNGAKFVRDLYEKAKDTTGKYSVPVLWDKKEGTIVNNESAEIMRMLNSAFNHLATNPDLDLYPEPLREAIDQANAWIAPSLNMKVYGCGFATAQQAYDIAFKELFEALDRCEQVLSRQRYIAGGAVTEADIRLFQTLIRFDEAYFVLYKCNKRLIRDYPHMAGYVRELFQLPGIGRTVNMHQIRVGYFTSKPNLNPYAIVPGGGEAWQVMLDSVFVYVRVTCNEEAQRRTAFEGHAQCLMPMAIQSVLPGGLSVEEDDYVRQVSLTVLQQARGSNVFFADLEYLAAALAQGRVAPSELDPPRPTLSRSTFATQTAHGVRSIDLLKTTGVNWVVPRGFLKRYNAVSHLVLRAAAAAAGARHDGALDVVTGVWGRVEVAAFVEACRQVVEGGLSPEEEEYVAALASEQVPPGTAYIRDLPYLDKCLQQGRTPTSIKGPELLPTVFLSNTTSGDTGMLALRNTGGRVF</sequence>
<dbReference type="InterPro" id="IPR004045">
    <property type="entry name" value="Glutathione_S-Trfase_N"/>
</dbReference>
<comment type="caution">
    <text evidence="3">The sequence shown here is derived from an EMBL/GenBank/DDBJ whole genome shotgun (WGS) entry which is preliminary data.</text>
</comment>
<dbReference type="Proteomes" id="UP000236333">
    <property type="component" value="Unassembled WGS sequence"/>
</dbReference>
<dbReference type="GO" id="GO:0004364">
    <property type="term" value="F:glutathione transferase activity"/>
    <property type="evidence" value="ECO:0007669"/>
    <property type="project" value="InterPro"/>
</dbReference>
<dbReference type="SUPFAM" id="SSF47616">
    <property type="entry name" value="GST C-terminal domain-like"/>
    <property type="match status" value="1"/>
</dbReference>
<protein>
    <recommendedName>
        <fullName evidence="2">GST C-terminal domain-containing protein</fullName>
    </recommendedName>
</protein>
<feature type="domain" description="GST C-terminal" evidence="2">
    <location>
        <begin position="422"/>
        <end position="546"/>
    </location>
</feature>
<gene>
    <name evidence="3" type="ORF">TSOC_001418</name>
</gene>
<feature type="region of interest" description="Disordered" evidence="1">
    <location>
        <begin position="164"/>
        <end position="215"/>
    </location>
</feature>
<dbReference type="InterPro" id="IPR016639">
    <property type="entry name" value="GST_Omega/GSH"/>
</dbReference>
<dbReference type="Pfam" id="PF13409">
    <property type="entry name" value="GST_N_2"/>
    <property type="match status" value="1"/>
</dbReference>
<dbReference type="InterPro" id="IPR047047">
    <property type="entry name" value="GST_Omega-like_C"/>
</dbReference>
<dbReference type="AlphaFoldDB" id="A0A2J8AGS3"/>
<dbReference type="SFLD" id="SFLDS00019">
    <property type="entry name" value="Glutathione_Transferase_(cytos"/>
    <property type="match status" value="1"/>
</dbReference>
<dbReference type="Gene3D" id="1.20.1050.10">
    <property type="match status" value="1"/>
</dbReference>
<dbReference type="OrthoDB" id="524901at2759"/>
<dbReference type="InterPro" id="IPR036282">
    <property type="entry name" value="Glutathione-S-Trfase_C_sf"/>
</dbReference>
<dbReference type="SFLD" id="SFLDG01206">
    <property type="entry name" value="Xi.1"/>
    <property type="match status" value="1"/>
</dbReference>
<feature type="compositionally biased region" description="Low complexity" evidence="1">
    <location>
        <begin position="60"/>
        <end position="77"/>
    </location>
</feature>
<dbReference type="EMBL" id="PGGS01000023">
    <property type="protein sequence ID" value="PNH11720.1"/>
    <property type="molecule type" value="Genomic_DNA"/>
</dbReference>
<evidence type="ECO:0000256" key="1">
    <source>
        <dbReference type="SAM" id="MobiDB-lite"/>
    </source>
</evidence>
<feature type="compositionally biased region" description="Acidic residues" evidence="1">
    <location>
        <begin position="174"/>
        <end position="201"/>
    </location>
</feature>
<dbReference type="PANTHER" id="PTHR32419">
    <property type="entry name" value="GLUTATHIONYL-HYDROQUINONE REDUCTASE"/>
    <property type="match status" value="1"/>
</dbReference>
<dbReference type="SFLD" id="SFLDG01148">
    <property type="entry name" value="Xi_(cytGST)"/>
    <property type="match status" value="1"/>
</dbReference>
<dbReference type="InterPro" id="IPR010987">
    <property type="entry name" value="Glutathione-S-Trfase_C-like"/>
</dbReference>
<dbReference type="InterPro" id="IPR036249">
    <property type="entry name" value="Thioredoxin-like_sf"/>
</dbReference>
<name>A0A2J8AGS3_9CHLO</name>
<dbReference type="InterPro" id="IPR040079">
    <property type="entry name" value="Glutathione_S-Trfase"/>
</dbReference>
<feature type="region of interest" description="Disordered" evidence="1">
    <location>
        <begin position="51"/>
        <end position="96"/>
    </location>
</feature>
<organism evidence="3 4">
    <name type="scientific">Tetrabaena socialis</name>
    <dbReference type="NCBI Taxonomy" id="47790"/>
    <lineage>
        <taxon>Eukaryota</taxon>
        <taxon>Viridiplantae</taxon>
        <taxon>Chlorophyta</taxon>
        <taxon>core chlorophytes</taxon>
        <taxon>Chlorophyceae</taxon>
        <taxon>CS clade</taxon>
        <taxon>Chlamydomonadales</taxon>
        <taxon>Tetrabaenaceae</taxon>
        <taxon>Tetrabaena</taxon>
    </lineage>
</organism>
<dbReference type="GO" id="GO:0005737">
    <property type="term" value="C:cytoplasm"/>
    <property type="evidence" value="ECO:0007669"/>
    <property type="project" value="TreeGrafter"/>
</dbReference>
<dbReference type="Gene3D" id="3.40.30.10">
    <property type="entry name" value="Glutaredoxin"/>
    <property type="match status" value="1"/>
</dbReference>
<proteinExistence type="predicted"/>
<dbReference type="PROSITE" id="PS50405">
    <property type="entry name" value="GST_CTER"/>
    <property type="match status" value="1"/>
</dbReference>
<accession>A0A2J8AGS3</accession>
<evidence type="ECO:0000259" key="2">
    <source>
        <dbReference type="PROSITE" id="PS50405"/>
    </source>
</evidence>
<dbReference type="CDD" id="cd03190">
    <property type="entry name" value="GST_C_Omega_like"/>
    <property type="match status" value="1"/>
</dbReference>